<protein>
    <submittedName>
        <fullName evidence="1">Uncharacterized protein</fullName>
    </submittedName>
</protein>
<dbReference type="Proteomes" id="UP001465755">
    <property type="component" value="Unassembled WGS sequence"/>
</dbReference>
<dbReference type="AlphaFoldDB" id="A0AAW1NLN8"/>
<organism evidence="1 2">
    <name type="scientific">Symbiochloris irregularis</name>
    <dbReference type="NCBI Taxonomy" id="706552"/>
    <lineage>
        <taxon>Eukaryota</taxon>
        <taxon>Viridiplantae</taxon>
        <taxon>Chlorophyta</taxon>
        <taxon>core chlorophytes</taxon>
        <taxon>Trebouxiophyceae</taxon>
        <taxon>Trebouxiales</taxon>
        <taxon>Trebouxiaceae</taxon>
        <taxon>Symbiochloris</taxon>
    </lineage>
</organism>
<comment type="caution">
    <text evidence="1">The sequence shown here is derived from an EMBL/GenBank/DDBJ whole genome shotgun (WGS) entry which is preliminary data.</text>
</comment>
<evidence type="ECO:0000313" key="1">
    <source>
        <dbReference type="EMBL" id="KAK9785332.1"/>
    </source>
</evidence>
<proteinExistence type="predicted"/>
<name>A0AAW1NLN8_9CHLO</name>
<evidence type="ECO:0000313" key="2">
    <source>
        <dbReference type="Proteomes" id="UP001465755"/>
    </source>
</evidence>
<sequence>MGMGAWVVSLAGFNSRWPRRASSETFGIQFGIHYPCFGFTLSEWCCLSDPHYGAREEACRKVTMLALLRPRPVPHARPSGAGCTIALFQPPNRKVSTQKKSKAVFPSLQDNSASVSLVSVTVGVLAILYKAAVTEAALDARISAVEESNKQISADLAKVNAKLDAKLDILNDRIFSVLLNAVPKAAPPLE</sequence>
<accession>A0AAW1NLN8</accession>
<dbReference type="EMBL" id="JALJOQ010000310">
    <property type="protein sequence ID" value="KAK9785332.1"/>
    <property type="molecule type" value="Genomic_DNA"/>
</dbReference>
<reference evidence="1 2" key="1">
    <citation type="journal article" date="2024" name="Nat. Commun.">
        <title>Phylogenomics reveals the evolutionary origins of lichenization in chlorophyte algae.</title>
        <authorList>
            <person name="Puginier C."/>
            <person name="Libourel C."/>
            <person name="Otte J."/>
            <person name="Skaloud P."/>
            <person name="Haon M."/>
            <person name="Grisel S."/>
            <person name="Petersen M."/>
            <person name="Berrin J.G."/>
            <person name="Delaux P.M."/>
            <person name="Dal Grande F."/>
            <person name="Keller J."/>
        </authorList>
    </citation>
    <scope>NUCLEOTIDE SEQUENCE [LARGE SCALE GENOMIC DNA]</scope>
    <source>
        <strain evidence="1 2">SAG 2036</strain>
    </source>
</reference>
<keyword evidence="2" id="KW-1185">Reference proteome</keyword>
<gene>
    <name evidence="1" type="ORF">WJX73_005552</name>
</gene>